<accession>A0A813JZ14</accession>
<organism evidence="2 3">
    <name type="scientific">Polarella glacialis</name>
    <name type="common">Dinoflagellate</name>
    <dbReference type="NCBI Taxonomy" id="89957"/>
    <lineage>
        <taxon>Eukaryota</taxon>
        <taxon>Sar</taxon>
        <taxon>Alveolata</taxon>
        <taxon>Dinophyceae</taxon>
        <taxon>Suessiales</taxon>
        <taxon>Suessiaceae</taxon>
        <taxon>Polarella</taxon>
    </lineage>
</organism>
<evidence type="ECO:0000313" key="2">
    <source>
        <dbReference type="EMBL" id="CAE8689980.1"/>
    </source>
</evidence>
<dbReference type="InterPro" id="IPR000999">
    <property type="entry name" value="RNase_III_dom"/>
</dbReference>
<dbReference type="GO" id="GO:0004525">
    <property type="term" value="F:ribonuclease III activity"/>
    <property type="evidence" value="ECO:0007669"/>
    <property type="project" value="InterPro"/>
</dbReference>
<sequence length="169" mass="17996">VVYESQTDGDGKWQVLTYSEVCKEWTVTGSGGADASQPEVVPCEAISHVSTESARLPAGTDSSEIGVLRLNTPGSVRLLFPQLSGTDLAEVEQQMDHRFKNPRLLAEALTHCSALKSATASCEHLAYVGRAAVHAFVSERIVATKASFFTGTTVVKEGIPIMDVFSAPA</sequence>
<feature type="domain" description="RNase III" evidence="1">
    <location>
        <begin position="88"/>
        <end position="141"/>
    </location>
</feature>
<dbReference type="EMBL" id="CAJNNW010027170">
    <property type="protein sequence ID" value="CAE8689980.1"/>
    <property type="molecule type" value="Genomic_DNA"/>
</dbReference>
<evidence type="ECO:0000313" key="3">
    <source>
        <dbReference type="Proteomes" id="UP000626109"/>
    </source>
</evidence>
<dbReference type="SUPFAM" id="SSF69065">
    <property type="entry name" value="RNase III domain-like"/>
    <property type="match status" value="1"/>
</dbReference>
<evidence type="ECO:0000259" key="1">
    <source>
        <dbReference type="PROSITE" id="PS50142"/>
    </source>
</evidence>
<gene>
    <name evidence="2" type="ORF">PGLA2088_LOCUS26724</name>
</gene>
<feature type="non-terminal residue" evidence="2">
    <location>
        <position position="169"/>
    </location>
</feature>
<dbReference type="AlphaFoldDB" id="A0A813JZ14"/>
<reference evidence="2" key="1">
    <citation type="submission" date="2021-02" db="EMBL/GenBank/DDBJ databases">
        <authorList>
            <person name="Dougan E. K."/>
            <person name="Rhodes N."/>
            <person name="Thang M."/>
            <person name="Chan C."/>
        </authorList>
    </citation>
    <scope>NUCLEOTIDE SEQUENCE</scope>
</reference>
<dbReference type="PROSITE" id="PS50142">
    <property type="entry name" value="RNASE_3_2"/>
    <property type="match status" value="1"/>
</dbReference>
<protein>
    <recommendedName>
        <fullName evidence="1">RNase III domain-containing protein</fullName>
    </recommendedName>
</protein>
<proteinExistence type="predicted"/>
<dbReference type="GO" id="GO:0006396">
    <property type="term" value="P:RNA processing"/>
    <property type="evidence" value="ECO:0007669"/>
    <property type="project" value="InterPro"/>
</dbReference>
<feature type="non-terminal residue" evidence="2">
    <location>
        <position position="1"/>
    </location>
</feature>
<comment type="caution">
    <text evidence="2">The sequence shown here is derived from an EMBL/GenBank/DDBJ whole genome shotgun (WGS) entry which is preliminary data.</text>
</comment>
<dbReference type="Proteomes" id="UP000626109">
    <property type="component" value="Unassembled WGS sequence"/>
</dbReference>
<dbReference type="Gene3D" id="1.10.1520.10">
    <property type="entry name" value="Ribonuclease III domain"/>
    <property type="match status" value="1"/>
</dbReference>
<dbReference type="InterPro" id="IPR036389">
    <property type="entry name" value="RNase_III_sf"/>
</dbReference>
<name>A0A813JZ14_POLGL</name>